<comment type="caution">
    <text evidence="2">The sequence shown here is derived from an EMBL/GenBank/DDBJ whole genome shotgun (WGS) entry which is preliminary data.</text>
</comment>
<accession>A0ABQ7ZVL7</accession>
<sequence length="250" mass="28656">ILKRILIFKHCTICGKMTHDKGYCPTLESNMRSQPKRAGVFARVQLPQDQTGRQPLLSDRCATSHRNNEITGRQPLLQSSRNALQRESRNFESRYPDVPRDNRRYKGNYHDQETETSRFHNMNNKPRGARYGSGPYDCKEELTWWEKPKARDGVMVRAPTQVRNESAGYGDAFPYEKPSNENNILIKDDQNHRSRDEERSGGEHYKQKLASTIVSASIQPPMEDNVTIMTKSSARSLTYSPHASEEALGN</sequence>
<evidence type="ECO:0000256" key="1">
    <source>
        <dbReference type="SAM" id="MobiDB-lite"/>
    </source>
</evidence>
<protein>
    <recommendedName>
        <fullName evidence="4">Zinc knuckle CX2CX4HX4C domain-containing protein</fullName>
    </recommendedName>
</protein>
<organism evidence="2 3">
    <name type="scientific">Brassica napus</name>
    <name type="common">Rape</name>
    <dbReference type="NCBI Taxonomy" id="3708"/>
    <lineage>
        <taxon>Eukaryota</taxon>
        <taxon>Viridiplantae</taxon>
        <taxon>Streptophyta</taxon>
        <taxon>Embryophyta</taxon>
        <taxon>Tracheophyta</taxon>
        <taxon>Spermatophyta</taxon>
        <taxon>Magnoliopsida</taxon>
        <taxon>eudicotyledons</taxon>
        <taxon>Gunneridae</taxon>
        <taxon>Pentapetalae</taxon>
        <taxon>rosids</taxon>
        <taxon>malvids</taxon>
        <taxon>Brassicales</taxon>
        <taxon>Brassicaceae</taxon>
        <taxon>Brassiceae</taxon>
        <taxon>Brassica</taxon>
    </lineage>
</organism>
<feature type="non-terminal residue" evidence="2">
    <location>
        <position position="1"/>
    </location>
</feature>
<proteinExistence type="predicted"/>
<evidence type="ECO:0000313" key="2">
    <source>
        <dbReference type="EMBL" id="KAH0884274.1"/>
    </source>
</evidence>
<reference evidence="2 3" key="1">
    <citation type="submission" date="2021-05" db="EMBL/GenBank/DDBJ databases">
        <title>Genome Assembly of Synthetic Allotetraploid Brassica napus Reveals Homoeologous Exchanges between Subgenomes.</title>
        <authorList>
            <person name="Davis J.T."/>
        </authorList>
    </citation>
    <scope>NUCLEOTIDE SEQUENCE [LARGE SCALE GENOMIC DNA]</scope>
    <source>
        <strain evidence="3">cv. Da-Ae</strain>
        <tissue evidence="2">Seedling</tissue>
    </source>
</reference>
<evidence type="ECO:0008006" key="4">
    <source>
        <dbReference type="Google" id="ProtNLM"/>
    </source>
</evidence>
<feature type="region of interest" description="Disordered" evidence="1">
    <location>
        <begin position="80"/>
        <end position="132"/>
    </location>
</feature>
<keyword evidence="3" id="KW-1185">Reference proteome</keyword>
<feature type="compositionally biased region" description="Basic and acidic residues" evidence="1">
    <location>
        <begin position="84"/>
        <end position="118"/>
    </location>
</feature>
<gene>
    <name evidence="2" type="ORF">HID58_060370</name>
</gene>
<dbReference type="Proteomes" id="UP000824890">
    <property type="component" value="Unassembled WGS sequence"/>
</dbReference>
<dbReference type="EMBL" id="JAGKQM010000014">
    <property type="protein sequence ID" value="KAH0884274.1"/>
    <property type="molecule type" value="Genomic_DNA"/>
</dbReference>
<name>A0ABQ7ZVL7_BRANA</name>
<evidence type="ECO:0000313" key="3">
    <source>
        <dbReference type="Proteomes" id="UP000824890"/>
    </source>
</evidence>